<gene>
    <name evidence="8" type="ORF">JKG68_28785</name>
</gene>
<dbReference type="Gene3D" id="1.10.10.10">
    <property type="entry name" value="Winged helix-like DNA-binding domain superfamily/Winged helix DNA-binding domain"/>
    <property type="match status" value="1"/>
</dbReference>
<feature type="domain" description="RNA polymerase sigma-70 region 2" evidence="6">
    <location>
        <begin position="27"/>
        <end position="94"/>
    </location>
</feature>
<dbReference type="Gene3D" id="1.10.1740.10">
    <property type="match status" value="1"/>
</dbReference>
<dbReference type="InterPro" id="IPR013324">
    <property type="entry name" value="RNA_pol_sigma_r3/r4-like"/>
</dbReference>
<dbReference type="Proteomes" id="UP000605848">
    <property type="component" value="Unassembled WGS sequence"/>
</dbReference>
<evidence type="ECO:0000313" key="8">
    <source>
        <dbReference type="EMBL" id="MBL0407901.1"/>
    </source>
</evidence>
<dbReference type="InterPro" id="IPR007627">
    <property type="entry name" value="RNA_pol_sigma70_r2"/>
</dbReference>
<evidence type="ECO:0000256" key="1">
    <source>
        <dbReference type="ARBA" id="ARBA00010641"/>
    </source>
</evidence>
<dbReference type="Pfam" id="PF08281">
    <property type="entry name" value="Sigma70_r4_2"/>
    <property type="match status" value="1"/>
</dbReference>
<evidence type="ECO:0000313" key="9">
    <source>
        <dbReference type="Proteomes" id="UP000605848"/>
    </source>
</evidence>
<name>A0A936ZBT8_9HYPH</name>
<protein>
    <submittedName>
        <fullName evidence="8">Sigma-70 family RNA polymerase sigma factor</fullName>
    </submittedName>
</protein>
<dbReference type="GO" id="GO:0006352">
    <property type="term" value="P:DNA-templated transcription initiation"/>
    <property type="evidence" value="ECO:0007669"/>
    <property type="project" value="InterPro"/>
</dbReference>
<keyword evidence="9" id="KW-1185">Reference proteome</keyword>
<sequence length="181" mass="20480">MDNEAEWSSWMRAANAGDEAAYARLLASLTPMLRGLARRSLAKTRHEFDFEDVVQETLLAIHLKRHTWDETRPFGPWVRAIIRHKLVDAARRRGFRIEVPVNDFTDALAVATPDPERSVGGVERYLDELPARQKDVVRALTLDGATVRDTASRLRTSEGNVRVALHRGLAALAARIRRFET</sequence>
<dbReference type="NCBIfam" id="NF009165">
    <property type="entry name" value="PRK12512.1"/>
    <property type="match status" value="1"/>
</dbReference>
<reference evidence="8" key="1">
    <citation type="submission" date="2021-01" db="EMBL/GenBank/DDBJ databases">
        <title>Microvirga sp.</title>
        <authorList>
            <person name="Kim M.K."/>
        </authorList>
    </citation>
    <scope>NUCLEOTIDE SEQUENCE</scope>
    <source>
        <strain evidence="8">5420S-16</strain>
    </source>
</reference>
<dbReference type="GO" id="GO:0016987">
    <property type="term" value="F:sigma factor activity"/>
    <property type="evidence" value="ECO:0007669"/>
    <property type="project" value="UniProtKB-KW"/>
</dbReference>
<proteinExistence type="inferred from homology"/>
<dbReference type="InterPro" id="IPR013249">
    <property type="entry name" value="RNA_pol_sigma70_r4_t2"/>
</dbReference>
<dbReference type="PANTHER" id="PTHR43133:SF58">
    <property type="entry name" value="ECF RNA POLYMERASE SIGMA FACTOR SIGD"/>
    <property type="match status" value="1"/>
</dbReference>
<dbReference type="EMBL" id="JAEQMY010000124">
    <property type="protein sequence ID" value="MBL0407901.1"/>
    <property type="molecule type" value="Genomic_DNA"/>
</dbReference>
<dbReference type="GO" id="GO:0003677">
    <property type="term" value="F:DNA binding"/>
    <property type="evidence" value="ECO:0007669"/>
    <property type="project" value="UniProtKB-KW"/>
</dbReference>
<dbReference type="Pfam" id="PF04542">
    <property type="entry name" value="Sigma70_r2"/>
    <property type="match status" value="1"/>
</dbReference>
<evidence type="ECO:0000256" key="4">
    <source>
        <dbReference type="ARBA" id="ARBA00023125"/>
    </source>
</evidence>
<evidence type="ECO:0000256" key="3">
    <source>
        <dbReference type="ARBA" id="ARBA00023082"/>
    </source>
</evidence>
<evidence type="ECO:0000256" key="5">
    <source>
        <dbReference type="ARBA" id="ARBA00023163"/>
    </source>
</evidence>
<dbReference type="AlphaFoldDB" id="A0A936ZBT8"/>
<accession>A0A936ZBT8</accession>
<evidence type="ECO:0000256" key="2">
    <source>
        <dbReference type="ARBA" id="ARBA00023015"/>
    </source>
</evidence>
<evidence type="ECO:0000259" key="6">
    <source>
        <dbReference type="Pfam" id="PF04542"/>
    </source>
</evidence>
<dbReference type="InterPro" id="IPR036388">
    <property type="entry name" value="WH-like_DNA-bd_sf"/>
</dbReference>
<dbReference type="InterPro" id="IPR014284">
    <property type="entry name" value="RNA_pol_sigma-70_dom"/>
</dbReference>
<keyword evidence="3" id="KW-0731">Sigma factor</keyword>
<dbReference type="SUPFAM" id="SSF88946">
    <property type="entry name" value="Sigma2 domain of RNA polymerase sigma factors"/>
    <property type="match status" value="1"/>
</dbReference>
<dbReference type="NCBIfam" id="TIGR02937">
    <property type="entry name" value="sigma70-ECF"/>
    <property type="match status" value="1"/>
</dbReference>
<evidence type="ECO:0000259" key="7">
    <source>
        <dbReference type="Pfam" id="PF08281"/>
    </source>
</evidence>
<dbReference type="PANTHER" id="PTHR43133">
    <property type="entry name" value="RNA POLYMERASE ECF-TYPE SIGMA FACTO"/>
    <property type="match status" value="1"/>
</dbReference>
<keyword evidence="4" id="KW-0238">DNA-binding</keyword>
<dbReference type="RefSeq" id="WP_202065472.1">
    <property type="nucleotide sequence ID" value="NZ_JAEQMY010000124.1"/>
</dbReference>
<dbReference type="SUPFAM" id="SSF88659">
    <property type="entry name" value="Sigma3 and sigma4 domains of RNA polymerase sigma factors"/>
    <property type="match status" value="1"/>
</dbReference>
<feature type="domain" description="RNA polymerase sigma factor 70 region 4 type 2" evidence="7">
    <location>
        <begin position="122"/>
        <end position="172"/>
    </location>
</feature>
<comment type="caution">
    <text evidence="8">The sequence shown here is derived from an EMBL/GenBank/DDBJ whole genome shotgun (WGS) entry which is preliminary data.</text>
</comment>
<keyword evidence="5" id="KW-0804">Transcription</keyword>
<dbReference type="InterPro" id="IPR013325">
    <property type="entry name" value="RNA_pol_sigma_r2"/>
</dbReference>
<comment type="similarity">
    <text evidence="1">Belongs to the sigma-70 factor family. ECF subfamily.</text>
</comment>
<keyword evidence="2" id="KW-0805">Transcription regulation</keyword>
<organism evidence="8 9">
    <name type="scientific">Microvirga aerilata</name>
    <dbReference type="NCBI Taxonomy" id="670292"/>
    <lineage>
        <taxon>Bacteria</taxon>
        <taxon>Pseudomonadati</taxon>
        <taxon>Pseudomonadota</taxon>
        <taxon>Alphaproteobacteria</taxon>
        <taxon>Hyphomicrobiales</taxon>
        <taxon>Methylobacteriaceae</taxon>
        <taxon>Microvirga</taxon>
    </lineage>
</organism>
<dbReference type="InterPro" id="IPR039425">
    <property type="entry name" value="RNA_pol_sigma-70-like"/>
</dbReference>